<accession>A0ABU1R618</accession>
<evidence type="ECO:0000259" key="4">
    <source>
        <dbReference type="PROSITE" id="PS51736"/>
    </source>
</evidence>
<keyword evidence="2" id="KW-0238">DNA-binding</keyword>
<dbReference type="PROSITE" id="PS51736">
    <property type="entry name" value="RECOMBINASES_3"/>
    <property type="match status" value="1"/>
</dbReference>
<dbReference type="RefSeq" id="WP_309991377.1">
    <property type="nucleotide sequence ID" value="NZ_JAVDTI010000008.1"/>
</dbReference>
<evidence type="ECO:0000313" key="6">
    <source>
        <dbReference type="Proteomes" id="UP001264980"/>
    </source>
</evidence>
<evidence type="ECO:0000256" key="3">
    <source>
        <dbReference type="ARBA" id="ARBA00023172"/>
    </source>
</evidence>
<dbReference type="PROSITE" id="PS00398">
    <property type="entry name" value="RECOMBINASES_2"/>
    <property type="match status" value="1"/>
</dbReference>
<evidence type="ECO:0000256" key="1">
    <source>
        <dbReference type="ARBA" id="ARBA00022908"/>
    </source>
</evidence>
<organism evidence="5 6">
    <name type="scientific">Dyadobacter fermentans</name>
    <dbReference type="NCBI Taxonomy" id="94254"/>
    <lineage>
        <taxon>Bacteria</taxon>
        <taxon>Pseudomonadati</taxon>
        <taxon>Bacteroidota</taxon>
        <taxon>Cytophagia</taxon>
        <taxon>Cytophagales</taxon>
        <taxon>Spirosomataceae</taxon>
        <taxon>Dyadobacter</taxon>
    </lineage>
</organism>
<dbReference type="InterPro" id="IPR050639">
    <property type="entry name" value="SSR_resolvase"/>
</dbReference>
<comment type="caution">
    <text evidence="5">The sequence shown here is derived from an EMBL/GenBank/DDBJ whole genome shotgun (WGS) entry which is preliminary data.</text>
</comment>
<dbReference type="PANTHER" id="PTHR30461">
    <property type="entry name" value="DNA-INVERTASE FROM LAMBDOID PROPHAGE"/>
    <property type="match status" value="1"/>
</dbReference>
<dbReference type="InterPro" id="IPR006118">
    <property type="entry name" value="Recombinase_CS"/>
</dbReference>
<reference evidence="5 6" key="1">
    <citation type="submission" date="2023-07" db="EMBL/GenBank/DDBJ databases">
        <title>Sorghum-associated microbial communities from plants grown in Nebraska, USA.</title>
        <authorList>
            <person name="Schachtman D."/>
        </authorList>
    </citation>
    <scope>NUCLEOTIDE SEQUENCE [LARGE SCALE GENOMIC DNA]</scope>
    <source>
        <strain evidence="5 6">BE57</strain>
    </source>
</reference>
<dbReference type="InterPro" id="IPR036162">
    <property type="entry name" value="Resolvase-like_N_sf"/>
</dbReference>
<gene>
    <name evidence="5" type="ORF">J2W84_005916</name>
</gene>
<dbReference type="Gene3D" id="3.40.50.1390">
    <property type="entry name" value="Resolvase, N-terminal catalytic domain"/>
    <property type="match status" value="1"/>
</dbReference>
<dbReference type="CDD" id="cd03768">
    <property type="entry name" value="SR_ResInv"/>
    <property type="match status" value="1"/>
</dbReference>
<name>A0ABU1R618_9BACT</name>
<keyword evidence="3" id="KW-0233">DNA recombination</keyword>
<evidence type="ECO:0000313" key="5">
    <source>
        <dbReference type="EMBL" id="MDR6808851.1"/>
    </source>
</evidence>
<dbReference type="Pfam" id="PF00239">
    <property type="entry name" value="Resolvase"/>
    <property type="match status" value="1"/>
</dbReference>
<evidence type="ECO:0000256" key="2">
    <source>
        <dbReference type="ARBA" id="ARBA00023125"/>
    </source>
</evidence>
<sequence length="200" mass="23069">MIFGYVRVSKNEQNQDLQFDALRKAGCEKIFHEKVSGASKERPEYAKMVSELRKGDVIVVWRIDRLGRATYELIKLMVEWKEMGVDFRSISEGIDTSTKMGRLWYMLSSVFAENEREILMERTLAGMEAARARGRVGGRPKGLTKKSKELASLAAILYQSKKYTTKQICDQLKIGSKATLYNYLRHEGIEIEGWERSKRM</sequence>
<dbReference type="InterPro" id="IPR006119">
    <property type="entry name" value="Resolv_N"/>
</dbReference>
<keyword evidence="1" id="KW-0229">DNA integration</keyword>
<dbReference type="EMBL" id="JAVDTI010000008">
    <property type="protein sequence ID" value="MDR6808851.1"/>
    <property type="molecule type" value="Genomic_DNA"/>
</dbReference>
<protein>
    <submittedName>
        <fullName evidence="5">DNA invertase Pin-like site-specific DNA recombinase</fullName>
    </submittedName>
</protein>
<dbReference type="Proteomes" id="UP001264980">
    <property type="component" value="Unassembled WGS sequence"/>
</dbReference>
<dbReference type="PANTHER" id="PTHR30461:SF2">
    <property type="entry name" value="SERINE RECOMBINASE PINE-RELATED"/>
    <property type="match status" value="1"/>
</dbReference>
<feature type="domain" description="Resolvase/invertase-type recombinase catalytic" evidence="4">
    <location>
        <begin position="1"/>
        <end position="134"/>
    </location>
</feature>
<dbReference type="SUPFAM" id="SSF53041">
    <property type="entry name" value="Resolvase-like"/>
    <property type="match status" value="1"/>
</dbReference>
<proteinExistence type="predicted"/>
<dbReference type="SMART" id="SM00857">
    <property type="entry name" value="Resolvase"/>
    <property type="match status" value="1"/>
</dbReference>
<keyword evidence="6" id="KW-1185">Reference proteome</keyword>